<dbReference type="RefSeq" id="XP_033605801.1">
    <property type="nucleotide sequence ID" value="XM_033740987.1"/>
</dbReference>
<dbReference type="InterPro" id="IPR016024">
    <property type="entry name" value="ARM-type_fold"/>
</dbReference>
<dbReference type="GeneID" id="54482041"/>
<dbReference type="OrthoDB" id="8962942at2759"/>
<sequence>MAALDQIFSLLKTKNDTSKFVGLSLLKSLLDSQDSLRNDPGVLTQCWKAISTRWLHRVLIMKTNREKRTDNEERSMRQIAVGVVEAFASLLPLEAMDEPEPRDLILGLTTTLRYTPSAMWASIFHAMNSLTRWEAAAKTILGMLGGGCNTFLSAWHNDQLADKVVRSAFITTGKAAWSEWYGTMSLFAKSNSSQAFMRSQIPFKALQIIDEVLDDVHAYSDTDWSIAPQKEPFVEDTIHLIRKTIEERPNRKTLNSATRILQKLFYLSAEIEPFFPRSSEVQRIDRPFSYTYIILLIVDIKATIPGLMESLASESYPQTALQLAANYDVLGKFIFSLLQTMERDNETSQSVFIDISPDLLLKLRKEIAETMSLTIEFFRDRWDASVAGTAGLHSSARAAPTQGSILSQGHLSLTWDNPIFLLTEDPIIIAGLRTLGIWLREDDNDQLRKEATGLVDILVALYEIEQGPKEAILVACEGIVATDDGVQQFLELDGANILFADLIAVLNGIKTRTQSDSPSVLSMVRVLLPVVESVQVSQSIESWLYLLRALISYGDDVEVQSHDTVTIFLALGQLIGALLAKAPSRLVTRYNSEVLKLIVVVSRLQQQANGLDADTQAGISEVLDGLREALDA</sequence>
<proteinExistence type="predicted"/>
<dbReference type="InterPro" id="IPR008709">
    <property type="entry name" value="Neurochondrin"/>
</dbReference>
<dbReference type="EMBL" id="ML996565">
    <property type="protein sequence ID" value="KAF2763350.1"/>
    <property type="molecule type" value="Genomic_DNA"/>
</dbReference>
<dbReference type="Proteomes" id="UP000799437">
    <property type="component" value="Unassembled WGS sequence"/>
</dbReference>
<dbReference type="AlphaFoldDB" id="A0A6A6WMA9"/>
<evidence type="ECO:0000313" key="2">
    <source>
        <dbReference type="Proteomes" id="UP000799437"/>
    </source>
</evidence>
<dbReference type="Pfam" id="PF05536">
    <property type="entry name" value="Neurochondrin"/>
    <property type="match status" value="1"/>
</dbReference>
<gene>
    <name evidence="1" type="ORF">EJ05DRAFT_34908</name>
</gene>
<reference evidence="1" key="1">
    <citation type="journal article" date="2020" name="Stud. Mycol.">
        <title>101 Dothideomycetes genomes: a test case for predicting lifestyles and emergence of pathogens.</title>
        <authorList>
            <person name="Haridas S."/>
            <person name="Albert R."/>
            <person name="Binder M."/>
            <person name="Bloem J."/>
            <person name="Labutti K."/>
            <person name="Salamov A."/>
            <person name="Andreopoulos B."/>
            <person name="Baker S."/>
            <person name="Barry K."/>
            <person name="Bills G."/>
            <person name="Bluhm B."/>
            <person name="Cannon C."/>
            <person name="Castanera R."/>
            <person name="Culley D."/>
            <person name="Daum C."/>
            <person name="Ezra D."/>
            <person name="Gonzalez J."/>
            <person name="Henrissat B."/>
            <person name="Kuo A."/>
            <person name="Liang C."/>
            <person name="Lipzen A."/>
            <person name="Lutzoni F."/>
            <person name="Magnuson J."/>
            <person name="Mondo S."/>
            <person name="Nolan M."/>
            <person name="Ohm R."/>
            <person name="Pangilinan J."/>
            <person name="Park H.-J."/>
            <person name="Ramirez L."/>
            <person name="Alfaro M."/>
            <person name="Sun H."/>
            <person name="Tritt A."/>
            <person name="Yoshinaga Y."/>
            <person name="Zwiers L.-H."/>
            <person name="Turgeon B."/>
            <person name="Goodwin S."/>
            <person name="Spatafora J."/>
            <person name="Crous P."/>
            <person name="Grigoriev I."/>
        </authorList>
    </citation>
    <scope>NUCLEOTIDE SEQUENCE</scope>
    <source>
        <strain evidence="1">CBS 121739</strain>
    </source>
</reference>
<accession>A0A6A6WMA9</accession>
<dbReference type="PANTHER" id="PTHR13109:SF7">
    <property type="entry name" value="NEUROCHONDRIN"/>
    <property type="match status" value="1"/>
</dbReference>
<dbReference type="SUPFAM" id="SSF48371">
    <property type="entry name" value="ARM repeat"/>
    <property type="match status" value="1"/>
</dbReference>
<name>A0A6A6WMA9_9PEZI</name>
<protein>
    <submittedName>
        <fullName evidence="1">DUF1941-domain-containing protein</fullName>
    </submittedName>
</protein>
<organism evidence="1 2">
    <name type="scientific">Pseudovirgaria hyperparasitica</name>
    <dbReference type="NCBI Taxonomy" id="470096"/>
    <lineage>
        <taxon>Eukaryota</taxon>
        <taxon>Fungi</taxon>
        <taxon>Dikarya</taxon>
        <taxon>Ascomycota</taxon>
        <taxon>Pezizomycotina</taxon>
        <taxon>Dothideomycetes</taxon>
        <taxon>Dothideomycetes incertae sedis</taxon>
        <taxon>Acrospermales</taxon>
        <taxon>Acrospermaceae</taxon>
        <taxon>Pseudovirgaria</taxon>
    </lineage>
</organism>
<keyword evidence="2" id="KW-1185">Reference proteome</keyword>
<dbReference type="PANTHER" id="PTHR13109">
    <property type="entry name" value="NEUROCHONDRIN"/>
    <property type="match status" value="1"/>
</dbReference>
<evidence type="ECO:0000313" key="1">
    <source>
        <dbReference type="EMBL" id="KAF2763350.1"/>
    </source>
</evidence>